<dbReference type="PANTHER" id="PTHR48449:SF1">
    <property type="entry name" value="DUF1985 DOMAIN-CONTAINING PROTEIN"/>
    <property type="match status" value="1"/>
</dbReference>
<dbReference type="AlphaFoldDB" id="A0AAD1YMS7"/>
<sequence length="467" mass="53757">MKTEVGPGPGPGPGPEMEIERLFANFSCSYLILTTTIVYGVRKYSRREEGLSKKLHIVRMEYIYNIGDRCDAKVTTRSNVSNVEKVYEALDDVHKEMFLKSCFGKLYDVRNMQISAQLIHNLLLRRVVSVNEDELWFCLGLEKAVRFSLFEFMLVTGLSPANEDEYESQINENGRLRNKYFPTSNKVTPKELNEAFEKEVQDMDDKYKLGLVQTSNKDPKPKYSLWGFPLAIQVWAFESIPRIANMYHARLHINGLPRMCRWKSTLTPNSHDIAEVLDDPQLQVRCSLTASPDETEQQYVKLFVHDTRKEEKFGMETVAGNIERETDVVDIDVGTNVGTGMYTKVFTRKKRNLDKTYQQTDALTRDKRLRKASNLGDGVPYKLGHINLEDAKKWFNDVLKPGGWFLDDHVDMALHLLRARATKYPKSFGGSRVILDVQFNNELTFAMLDLRIPKLLNKLFRVIVVCT</sequence>
<dbReference type="Proteomes" id="UP000834106">
    <property type="component" value="Chromosome 1"/>
</dbReference>
<evidence type="ECO:0000259" key="1">
    <source>
        <dbReference type="Pfam" id="PF09331"/>
    </source>
</evidence>
<organism evidence="2 3">
    <name type="scientific">Fraxinus pennsylvanica</name>
    <dbReference type="NCBI Taxonomy" id="56036"/>
    <lineage>
        <taxon>Eukaryota</taxon>
        <taxon>Viridiplantae</taxon>
        <taxon>Streptophyta</taxon>
        <taxon>Embryophyta</taxon>
        <taxon>Tracheophyta</taxon>
        <taxon>Spermatophyta</taxon>
        <taxon>Magnoliopsida</taxon>
        <taxon>eudicotyledons</taxon>
        <taxon>Gunneridae</taxon>
        <taxon>Pentapetalae</taxon>
        <taxon>asterids</taxon>
        <taxon>lamiids</taxon>
        <taxon>Lamiales</taxon>
        <taxon>Oleaceae</taxon>
        <taxon>Oleeae</taxon>
        <taxon>Fraxinus</taxon>
    </lineage>
</organism>
<accession>A0AAD1YMS7</accession>
<name>A0AAD1YMS7_9LAMI</name>
<dbReference type="Pfam" id="PF09331">
    <property type="entry name" value="DUF1985"/>
    <property type="match status" value="1"/>
</dbReference>
<protein>
    <recommendedName>
        <fullName evidence="1">DUF1985 domain-containing protein</fullName>
    </recommendedName>
</protein>
<evidence type="ECO:0000313" key="3">
    <source>
        <dbReference type="Proteomes" id="UP000834106"/>
    </source>
</evidence>
<gene>
    <name evidence="2" type="ORF">FPE_LOCUS1201</name>
</gene>
<keyword evidence="3" id="KW-1185">Reference proteome</keyword>
<dbReference type="InterPro" id="IPR015410">
    <property type="entry name" value="DUF1985"/>
</dbReference>
<dbReference type="EMBL" id="OU503036">
    <property type="protein sequence ID" value="CAI9753770.1"/>
    <property type="molecule type" value="Genomic_DNA"/>
</dbReference>
<proteinExistence type="predicted"/>
<dbReference type="PANTHER" id="PTHR48449">
    <property type="entry name" value="DUF1985 DOMAIN-CONTAINING PROTEIN"/>
    <property type="match status" value="1"/>
</dbReference>
<reference evidence="2" key="1">
    <citation type="submission" date="2023-05" db="EMBL/GenBank/DDBJ databases">
        <authorList>
            <person name="Huff M."/>
        </authorList>
    </citation>
    <scope>NUCLEOTIDE SEQUENCE</scope>
</reference>
<evidence type="ECO:0000313" key="2">
    <source>
        <dbReference type="EMBL" id="CAI9753770.1"/>
    </source>
</evidence>
<feature type="domain" description="DUF1985" evidence="1">
    <location>
        <begin position="123"/>
        <end position="211"/>
    </location>
</feature>